<dbReference type="GO" id="GO:0004034">
    <property type="term" value="F:aldose 1-epimerase activity"/>
    <property type="evidence" value="ECO:0007669"/>
    <property type="project" value="TreeGrafter"/>
</dbReference>
<dbReference type="AlphaFoldDB" id="A0A4P6EEV4"/>
<proteinExistence type="predicted"/>
<dbReference type="InterPro" id="IPR037480">
    <property type="entry name" value="YihR-like"/>
</dbReference>
<dbReference type="InterPro" id="IPR011013">
    <property type="entry name" value="Gal_mutarotase_sf_dom"/>
</dbReference>
<keyword evidence="2" id="KW-1185">Reference proteome</keyword>
<name>A0A4P6EEV4_9MICO</name>
<dbReference type="RefSeq" id="WP_129389469.1">
    <property type="nucleotide sequence ID" value="NZ_CP035494.1"/>
</dbReference>
<dbReference type="Pfam" id="PF01263">
    <property type="entry name" value="Aldose_epim"/>
    <property type="match status" value="1"/>
</dbReference>
<dbReference type="EMBL" id="CP035494">
    <property type="protein sequence ID" value="QAY60316.1"/>
    <property type="molecule type" value="Genomic_DNA"/>
</dbReference>
<gene>
    <name evidence="1" type="ORF">ET475_10175</name>
</gene>
<dbReference type="SUPFAM" id="SSF74650">
    <property type="entry name" value="Galactose mutarotase-like"/>
    <property type="match status" value="1"/>
</dbReference>
<reference evidence="1 2" key="1">
    <citation type="submission" date="2019-01" db="EMBL/GenBank/DDBJ databases">
        <title>Genome sequencing of strain DFW100M-13.</title>
        <authorList>
            <person name="Heo J."/>
            <person name="Kim S.-J."/>
            <person name="Kim J.-S."/>
            <person name="Hong S.-B."/>
            <person name="Kwon S.-W."/>
        </authorList>
    </citation>
    <scope>NUCLEOTIDE SEQUENCE [LARGE SCALE GENOMIC DNA]</scope>
    <source>
        <strain evidence="1 2">DFW100M-13</strain>
    </source>
</reference>
<dbReference type="KEGG" id="mprt:ET475_10175"/>
<dbReference type="PANTHER" id="PTHR10091">
    <property type="entry name" value="ALDOSE-1-EPIMERASE"/>
    <property type="match status" value="1"/>
</dbReference>
<protein>
    <submittedName>
        <fullName evidence="1">Galactose mutarotase</fullName>
    </submittedName>
</protein>
<sequence>MARTPLSGTQHALRAGDYEAVIAGVGASLRSLTYRGRDLVVPFDADEVRPGHRGATLAPWPNRIVDGRYTFGGVPQQVALTEPARGHALHGLASWVEFVPVDKKPSHLSLEAVVEAQKGYPWRVLVRTTYTLTSLGLTQSVTAVNESEQPAPWGTSAHPYLVAGEGHVDDWSFELPAAQVLQVTPDRLIPTELTGVDADPARFDFRTARPIGSAEIDHAFTALAGDADGVVTARLTDTSGSGVEMVWDAACPWVQVFTSDQPGGEADPAHRAGVALEPMTCAPDAFNAERYPYDTGLITLEPGESATAHWRIGAID</sequence>
<dbReference type="PANTHER" id="PTHR10091:SF0">
    <property type="entry name" value="GALACTOSE MUTAROTASE"/>
    <property type="match status" value="1"/>
</dbReference>
<dbReference type="OrthoDB" id="4739604at2"/>
<dbReference type="InterPro" id="IPR008183">
    <property type="entry name" value="Aldose_1/G6P_1-epimerase"/>
</dbReference>
<evidence type="ECO:0000313" key="2">
    <source>
        <dbReference type="Proteomes" id="UP000293995"/>
    </source>
</evidence>
<dbReference type="CDD" id="cd09022">
    <property type="entry name" value="Aldose_epim_Ec_YihR"/>
    <property type="match status" value="1"/>
</dbReference>
<dbReference type="GO" id="GO:0033499">
    <property type="term" value="P:galactose catabolic process via UDP-galactose, Leloir pathway"/>
    <property type="evidence" value="ECO:0007669"/>
    <property type="project" value="TreeGrafter"/>
</dbReference>
<dbReference type="GO" id="GO:0006006">
    <property type="term" value="P:glucose metabolic process"/>
    <property type="evidence" value="ECO:0007669"/>
    <property type="project" value="TreeGrafter"/>
</dbReference>
<dbReference type="Gene3D" id="2.70.98.10">
    <property type="match status" value="1"/>
</dbReference>
<dbReference type="GO" id="GO:0030246">
    <property type="term" value="F:carbohydrate binding"/>
    <property type="evidence" value="ECO:0007669"/>
    <property type="project" value="InterPro"/>
</dbReference>
<dbReference type="InterPro" id="IPR014718">
    <property type="entry name" value="GH-type_carb-bd"/>
</dbReference>
<accession>A0A4P6EEV4</accession>
<evidence type="ECO:0000313" key="1">
    <source>
        <dbReference type="EMBL" id="QAY60316.1"/>
    </source>
</evidence>
<organism evidence="1 2">
    <name type="scientific">Microbacterium protaetiae</name>
    <dbReference type="NCBI Taxonomy" id="2509458"/>
    <lineage>
        <taxon>Bacteria</taxon>
        <taxon>Bacillati</taxon>
        <taxon>Actinomycetota</taxon>
        <taxon>Actinomycetes</taxon>
        <taxon>Micrococcales</taxon>
        <taxon>Microbacteriaceae</taxon>
        <taxon>Microbacterium</taxon>
    </lineage>
</organism>
<dbReference type="Proteomes" id="UP000293995">
    <property type="component" value="Chromosome"/>
</dbReference>